<feature type="region of interest" description="Disordered" evidence="1">
    <location>
        <begin position="143"/>
        <end position="196"/>
    </location>
</feature>
<organism evidence="2 3">
    <name type="scientific">Dendrobium catenatum</name>
    <dbReference type="NCBI Taxonomy" id="906689"/>
    <lineage>
        <taxon>Eukaryota</taxon>
        <taxon>Viridiplantae</taxon>
        <taxon>Streptophyta</taxon>
        <taxon>Embryophyta</taxon>
        <taxon>Tracheophyta</taxon>
        <taxon>Spermatophyta</taxon>
        <taxon>Magnoliopsida</taxon>
        <taxon>Liliopsida</taxon>
        <taxon>Asparagales</taxon>
        <taxon>Orchidaceae</taxon>
        <taxon>Epidendroideae</taxon>
        <taxon>Malaxideae</taxon>
        <taxon>Dendrobiinae</taxon>
        <taxon>Dendrobium</taxon>
    </lineage>
</organism>
<evidence type="ECO:0000256" key="1">
    <source>
        <dbReference type="SAM" id="MobiDB-lite"/>
    </source>
</evidence>
<feature type="compositionally biased region" description="Low complexity" evidence="1">
    <location>
        <begin position="149"/>
        <end position="173"/>
    </location>
</feature>
<dbReference type="AlphaFoldDB" id="A0A2I0VAR1"/>
<gene>
    <name evidence="2" type="ORF">MA16_Dca028895</name>
</gene>
<proteinExistence type="predicted"/>
<feature type="compositionally biased region" description="Acidic residues" evidence="1">
    <location>
        <begin position="89"/>
        <end position="101"/>
    </location>
</feature>
<feature type="compositionally biased region" description="Basic and acidic residues" evidence="1">
    <location>
        <begin position="79"/>
        <end position="88"/>
    </location>
</feature>
<dbReference type="EMBL" id="KZ505086">
    <property type="protein sequence ID" value="PKU60496.1"/>
    <property type="molecule type" value="Genomic_DNA"/>
</dbReference>
<accession>A0A2I0VAR1</accession>
<evidence type="ECO:0000313" key="3">
    <source>
        <dbReference type="Proteomes" id="UP000233837"/>
    </source>
</evidence>
<sequence>MDVAFSLGSEAIPMTCDEDAVVTPVGSPDRVETPLAPSTHRITSPMSPYIEALRRIFSEDDSFEDESDEDIPVHQVCETTRRGHSDEQREPEDQDEREDLEAGGSPRAVATDTIVLHLQTQMATGKIHLQDSDSVQPLDKATQTVQMISSPSHSPSHSSSHSDSQSYSQGSSGRLLHSSEGEWQLALSKETYQMIE</sequence>
<keyword evidence="3" id="KW-1185">Reference proteome</keyword>
<reference evidence="2 3" key="1">
    <citation type="journal article" date="2016" name="Sci. Rep.">
        <title>The Dendrobium catenatum Lindl. genome sequence provides insights into polysaccharide synthase, floral development and adaptive evolution.</title>
        <authorList>
            <person name="Zhang G.Q."/>
            <person name="Xu Q."/>
            <person name="Bian C."/>
            <person name="Tsai W.C."/>
            <person name="Yeh C.M."/>
            <person name="Liu K.W."/>
            <person name="Yoshida K."/>
            <person name="Zhang L.S."/>
            <person name="Chang S.B."/>
            <person name="Chen F."/>
            <person name="Shi Y."/>
            <person name="Su Y.Y."/>
            <person name="Zhang Y.Q."/>
            <person name="Chen L.J."/>
            <person name="Yin Y."/>
            <person name="Lin M."/>
            <person name="Huang H."/>
            <person name="Deng H."/>
            <person name="Wang Z.W."/>
            <person name="Zhu S.L."/>
            <person name="Zhao X."/>
            <person name="Deng C."/>
            <person name="Niu S.C."/>
            <person name="Huang J."/>
            <person name="Wang M."/>
            <person name="Liu G.H."/>
            <person name="Yang H.J."/>
            <person name="Xiao X.J."/>
            <person name="Hsiao Y.Y."/>
            <person name="Wu W.L."/>
            <person name="Chen Y.Y."/>
            <person name="Mitsuda N."/>
            <person name="Ohme-Takagi M."/>
            <person name="Luo Y.B."/>
            <person name="Van de Peer Y."/>
            <person name="Liu Z.J."/>
        </authorList>
    </citation>
    <scope>NUCLEOTIDE SEQUENCE [LARGE SCALE GENOMIC DNA]</scope>
    <source>
        <tissue evidence="2">The whole plant</tissue>
    </source>
</reference>
<feature type="region of interest" description="Disordered" evidence="1">
    <location>
        <begin position="24"/>
        <end position="43"/>
    </location>
</feature>
<reference evidence="2 3" key="2">
    <citation type="journal article" date="2017" name="Nature">
        <title>The Apostasia genome and the evolution of orchids.</title>
        <authorList>
            <person name="Zhang G.Q."/>
            <person name="Liu K.W."/>
            <person name="Li Z."/>
            <person name="Lohaus R."/>
            <person name="Hsiao Y.Y."/>
            <person name="Niu S.C."/>
            <person name="Wang J.Y."/>
            <person name="Lin Y.C."/>
            <person name="Xu Q."/>
            <person name="Chen L.J."/>
            <person name="Yoshida K."/>
            <person name="Fujiwara S."/>
            <person name="Wang Z.W."/>
            <person name="Zhang Y.Q."/>
            <person name="Mitsuda N."/>
            <person name="Wang M."/>
            <person name="Liu G.H."/>
            <person name="Pecoraro L."/>
            <person name="Huang H.X."/>
            <person name="Xiao X.J."/>
            <person name="Lin M."/>
            <person name="Wu X.Y."/>
            <person name="Wu W.L."/>
            <person name="Chen Y.Y."/>
            <person name="Chang S.B."/>
            <person name="Sakamoto S."/>
            <person name="Ohme-Takagi M."/>
            <person name="Yagi M."/>
            <person name="Zeng S.J."/>
            <person name="Shen C.Y."/>
            <person name="Yeh C.M."/>
            <person name="Luo Y.B."/>
            <person name="Tsai W.C."/>
            <person name="Van de Peer Y."/>
            <person name="Liu Z.J."/>
        </authorList>
    </citation>
    <scope>NUCLEOTIDE SEQUENCE [LARGE SCALE GENOMIC DNA]</scope>
    <source>
        <tissue evidence="2">The whole plant</tissue>
    </source>
</reference>
<feature type="compositionally biased region" description="Acidic residues" evidence="1">
    <location>
        <begin position="61"/>
        <end position="70"/>
    </location>
</feature>
<evidence type="ECO:0000313" key="2">
    <source>
        <dbReference type="EMBL" id="PKU60496.1"/>
    </source>
</evidence>
<feature type="region of interest" description="Disordered" evidence="1">
    <location>
        <begin position="61"/>
        <end position="109"/>
    </location>
</feature>
<dbReference type="Proteomes" id="UP000233837">
    <property type="component" value="Unassembled WGS sequence"/>
</dbReference>
<protein>
    <submittedName>
        <fullName evidence="2">Uncharacterized protein</fullName>
    </submittedName>
</protein>
<name>A0A2I0VAR1_9ASPA</name>